<keyword evidence="6" id="KW-1185">Reference proteome</keyword>
<dbReference type="Gene3D" id="2.40.50.100">
    <property type="match status" value="1"/>
</dbReference>
<feature type="domain" description="Multidrug resistance protein MdtA-like barrel-sandwich hybrid" evidence="4">
    <location>
        <begin position="66"/>
        <end position="218"/>
    </location>
</feature>
<dbReference type="Gene3D" id="1.10.287.470">
    <property type="entry name" value="Helix hairpin bin"/>
    <property type="match status" value="1"/>
</dbReference>
<dbReference type="InterPro" id="IPR006143">
    <property type="entry name" value="RND_pump_MFP"/>
</dbReference>
<dbReference type="Pfam" id="PF25917">
    <property type="entry name" value="BSH_RND"/>
    <property type="match status" value="1"/>
</dbReference>
<feature type="transmembrane region" description="Helical" evidence="3">
    <location>
        <begin position="12"/>
        <end position="29"/>
    </location>
</feature>
<keyword evidence="3" id="KW-1133">Transmembrane helix</keyword>
<evidence type="ECO:0000256" key="1">
    <source>
        <dbReference type="ARBA" id="ARBA00009477"/>
    </source>
</evidence>
<evidence type="ECO:0000313" key="6">
    <source>
        <dbReference type="Proteomes" id="UP001334732"/>
    </source>
</evidence>
<dbReference type="NCBIfam" id="TIGR01730">
    <property type="entry name" value="RND_mfp"/>
    <property type="match status" value="1"/>
</dbReference>
<dbReference type="PANTHER" id="PTHR30469">
    <property type="entry name" value="MULTIDRUG RESISTANCE PROTEIN MDTA"/>
    <property type="match status" value="1"/>
</dbReference>
<evidence type="ECO:0000259" key="4">
    <source>
        <dbReference type="Pfam" id="PF25917"/>
    </source>
</evidence>
<reference evidence="5 6" key="1">
    <citation type="submission" date="2023-12" db="EMBL/GenBank/DDBJ databases">
        <title>Thiobacillus sedimentum sp. nov., a chemolithoautotrophic sulfur-oxidizing bacterium isolated from freshwater sediment.</title>
        <authorList>
            <person name="Luo J."/>
            <person name="Dai C."/>
        </authorList>
    </citation>
    <scope>NUCLEOTIDE SEQUENCE [LARGE SCALE GENOMIC DNA]</scope>
    <source>
        <strain evidence="5 6">SCUT-2</strain>
    </source>
</reference>
<proteinExistence type="inferred from homology"/>
<dbReference type="PANTHER" id="PTHR30469:SF15">
    <property type="entry name" value="HLYD FAMILY OF SECRETION PROTEINS"/>
    <property type="match status" value="1"/>
</dbReference>
<feature type="coiled-coil region" evidence="2">
    <location>
        <begin position="104"/>
        <end position="131"/>
    </location>
</feature>
<sequence>MKPIRLQRRTLGLVAVIAPLLALFIYVALRSGPLAPIPVTVATVESRPISPALFGIGTVQARYSYKIGPTFAGRIKRLDVDVGDRVIPGQVLGEMDPVDLDKRIGAQQAAIRSAEAALQQAESKHSFALAQAKRYALLFDVRGTTEEAFATRQQELAVAEAALGGAREDVARLRADLEALRAQRNNLRLTAPAAGLVVARAADPGTTVVAGQAVIEVVDPAALWVDAHFDQNGTQGLATGQAAGIVLRSRQGQILRGHVLRVEPLADAVTEEMLAKIRFDTQASPLPPIGELAEVTIRLPQLASAPAIPNAAIRTIDGRRGVWKLTDGKPEFTPVVLGQSDLDGRTQVKNGLAEGDRIIAYSEKTLTANSRIHVVDRIPGAVR</sequence>
<dbReference type="SUPFAM" id="SSF111369">
    <property type="entry name" value="HlyD-like secretion proteins"/>
    <property type="match status" value="1"/>
</dbReference>
<protein>
    <submittedName>
        <fullName evidence="5">Efflux RND transporter periplasmic adaptor subunit</fullName>
    </submittedName>
</protein>
<keyword evidence="3" id="KW-0472">Membrane</keyword>
<gene>
    <name evidence="5" type="ORF">VA613_02055</name>
</gene>
<dbReference type="Gene3D" id="2.40.30.170">
    <property type="match status" value="1"/>
</dbReference>
<dbReference type="Proteomes" id="UP001334732">
    <property type="component" value="Chromosome"/>
</dbReference>
<evidence type="ECO:0000256" key="2">
    <source>
        <dbReference type="SAM" id="Coils"/>
    </source>
</evidence>
<evidence type="ECO:0000256" key="3">
    <source>
        <dbReference type="SAM" id="Phobius"/>
    </source>
</evidence>
<name>A0ABZ1CJV7_9PROT</name>
<feature type="coiled-coil region" evidence="2">
    <location>
        <begin position="156"/>
        <end position="190"/>
    </location>
</feature>
<organism evidence="5 6">
    <name type="scientific">Thiobacillus sedimenti</name>
    <dbReference type="NCBI Taxonomy" id="3110231"/>
    <lineage>
        <taxon>Bacteria</taxon>
        <taxon>Pseudomonadati</taxon>
        <taxon>Pseudomonadota</taxon>
        <taxon>Betaproteobacteria</taxon>
        <taxon>Nitrosomonadales</taxon>
        <taxon>Thiobacillaceae</taxon>
        <taxon>Thiobacillus</taxon>
    </lineage>
</organism>
<keyword evidence="2" id="KW-0175">Coiled coil</keyword>
<dbReference type="EMBL" id="CP141769">
    <property type="protein sequence ID" value="WRS39677.1"/>
    <property type="molecule type" value="Genomic_DNA"/>
</dbReference>
<dbReference type="RefSeq" id="WP_324780209.1">
    <property type="nucleotide sequence ID" value="NZ_CP141769.1"/>
</dbReference>
<dbReference type="InterPro" id="IPR058625">
    <property type="entry name" value="MdtA-like_BSH"/>
</dbReference>
<evidence type="ECO:0000313" key="5">
    <source>
        <dbReference type="EMBL" id="WRS39677.1"/>
    </source>
</evidence>
<dbReference type="Gene3D" id="2.40.420.20">
    <property type="match status" value="1"/>
</dbReference>
<keyword evidence="3" id="KW-0812">Transmembrane</keyword>
<accession>A0ABZ1CJV7</accession>
<comment type="similarity">
    <text evidence="1">Belongs to the membrane fusion protein (MFP) (TC 8.A.1) family.</text>
</comment>